<comment type="caution">
    <text evidence="5">The sequence shown here is derived from an EMBL/GenBank/DDBJ whole genome shotgun (WGS) entry which is preliminary data.</text>
</comment>
<proteinExistence type="predicted"/>
<reference evidence="5 6" key="1">
    <citation type="submission" date="2018-05" db="EMBL/GenBank/DDBJ databases">
        <title>Genome sequencing and assembly of the regulated plant pathogen Lachnellula willkommii and related sister species for the development of diagnostic species identification markers.</title>
        <authorList>
            <person name="Giroux E."/>
            <person name="Bilodeau G."/>
        </authorList>
    </citation>
    <scope>NUCLEOTIDE SEQUENCE [LARGE SCALE GENOMIC DNA]</scope>
    <source>
        <strain evidence="5 6">CBS 185.66</strain>
    </source>
</reference>
<evidence type="ECO:0000256" key="1">
    <source>
        <dbReference type="ARBA" id="ARBA00004123"/>
    </source>
</evidence>
<dbReference type="InterPro" id="IPR050613">
    <property type="entry name" value="Sec_Metabolite_Reg"/>
</dbReference>
<keyword evidence="2" id="KW-0539">Nucleus</keyword>
<dbReference type="EMBL" id="QGMH01000001">
    <property type="protein sequence ID" value="TVY31181.1"/>
    <property type="molecule type" value="Genomic_DNA"/>
</dbReference>
<dbReference type="GeneID" id="41980286"/>
<evidence type="ECO:0000256" key="2">
    <source>
        <dbReference type="ARBA" id="ARBA00023242"/>
    </source>
</evidence>
<dbReference type="GO" id="GO:0003677">
    <property type="term" value="F:DNA binding"/>
    <property type="evidence" value="ECO:0007669"/>
    <property type="project" value="InterPro"/>
</dbReference>
<organism evidence="5 6">
    <name type="scientific">Lachnellula hyalina</name>
    <dbReference type="NCBI Taxonomy" id="1316788"/>
    <lineage>
        <taxon>Eukaryota</taxon>
        <taxon>Fungi</taxon>
        <taxon>Dikarya</taxon>
        <taxon>Ascomycota</taxon>
        <taxon>Pezizomycotina</taxon>
        <taxon>Leotiomycetes</taxon>
        <taxon>Helotiales</taxon>
        <taxon>Lachnaceae</taxon>
        <taxon>Lachnellula</taxon>
    </lineage>
</organism>
<evidence type="ECO:0000313" key="6">
    <source>
        <dbReference type="Proteomes" id="UP000431533"/>
    </source>
</evidence>
<dbReference type="Proteomes" id="UP000431533">
    <property type="component" value="Unassembled WGS sequence"/>
</dbReference>
<dbReference type="RefSeq" id="XP_031009963.1">
    <property type="nucleotide sequence ID" value="XM_031145082.1"/>
</dbReference>
<comment type="subcellular location">
    <subcellularLocation>
        <location evidence="1">Nucleus</location>
    </subcellularLocation>
</comment>
<accession>A0A8H8RA59</accession>
<name>A0A8H8RA59_9HELO</name>
<dbReference type="PANTHER" id="PTHR31001:SF49">
    <property type="entry name" value="ZN(II)2CYS6 TRANSCRIPTION FACTOR (EUROFUNG)"/>
    <property type="match status" value="1"/>
</dbReference>
<feature type="compositionally biased region" description="Polar residues" evidence="3">
    <location>
        <begin position="13"/>
        <end position="23"/>
    </location>
</feature>
<evidence type="ECO:0000256" key="3">
    <source>
        <dbReference type="SAM" id="MobiDB-lite"/>
    </source>
</evidence>
<dbReference type="Pfam" id="PF04082">
    <property type="entry name" value="Fungal_trans"/>
    <property type="match status" value="1"/>
</dbReference>
<dbReference type="PANTHER" id="PTHR31001">
    <property type="entry name" value="UNCHARACTERIZED TRANSCRIPTIONAL REGULATORY PROTEIN"/>
    <property type="match status" value="1"/>
</dbReference>
<dbReference type="GO" id="GO:0005634">
    <property type="term" value="C:nucleus"/>
    <property type="evidence" value="ECO:0007669"/>
    <property type="project" value="UniProtKB-SubCell"/>
</dbReference>
<dbReference type="GO" id="GO:0008270">
    <property type="term" value="F:zinc ion binding"/>
    <property type="evidence" value="ECO:0007669"/>
    <property type="project" value="InterPro"/>
</dbReference>
<evidence type="ECO:0000313" key="5">
    <source>
        <dbReference type="EMBL" id="TVY31181.1"/>
    </source>
</evidence>
<dbReference type="OrthoDB" id="4898680at2759"/>
<feature type="domain" description="Xylanolytic transcriptional activator regulatory" evidence="4">
    <location>
        <begin position="295"/>
        <end position="361"/>
    </location>
</feature>
<sequence>MTRARAPIGLSDLQITSDTSSNPVPEVALYPGPNPEGGKAGSQKVVTNRPPREDSEHWKVAVYPRSARYYGPTSFGAVFLEHQATASEDLLGLGEEVRQHPGAWKYGQPLLGRERPEGPTMRSKEVIRALYNIPSKGICETLLATLSTLTKTTINPTMMKHCITNLWATFGTLLAGPRSNEKLAPIAELLFQNEENPLPPTPEDGLEWLNTFTGPNLRMEMVGLFFCFLGKAYLSLQDWDPLFKVPENHDRDRKETAWRMKECADICRKMCHFSETVNEIVVALSFNLSILESQCTGDEGYSMSLRHGDMITITITAGLHRLPDYANTPITTASEYKRRIFSGVYFLDKTHSALNGIPPMMGRLYCDVKPCLDIADEELFLPPHAFSVVVSRLDADGWNTSGNMYDISICRATWQLCSVREEILEIALGVNVLVTEERVEELRLRSKQVLDGLPDQLQYYTDADRKIPKESNGKELFAQACIINDYLQNLFLVDRVSIARGFPNEERLFNTAMELLDMSLMFWMERDKLAPFTSSFDWIITFYGIPAAGVICVELLKNSSMPQNYLGFSRSDAIQKLTLFIGFLEWIRPTDGNHRLANRLKIVIRRVLDRVLEPPSTDTQRSSEMDAPFEQTMLPSFDASPDMDWLNTIDWTQGSWMDFNP</sequence>
<keyword evidence="6" id="KW-1185">Reference proteome</keyword>
<feature type="region of interest" description="Disordered" evidence="3">
    <location>
        <begin position="1"/>
        <end position="53"/>
    </location>
</feature>
<protein>
    <recommendedName>
        <fullName evidence="4">Xylanolytic transcriptional activator regulatory domain-containing protein</fullName>
    </recommendedName>
</protein>
<evidence type="ECO:0000259" key="4">
    <source>
        <dbReference type="Pfam" id="PF04082"/>
    </source>
</evidence>
<dbReference type="GO" id="GO:0006351">
    <property type="term" value="P:DNA-templated transcription"/>
    <property type="evidence" value="ECO:0007669"/>
    <property type="project" value="InterPro"/>
</dbReference>
<dbReference type="CDD" id="cd12148">
    <property type="entry name" value="fungal_TF_MHR"/>
    <property type="match status" value="1"/>
</dbReference>
<dbReference type="AlphaFoldDB" id="A0A8H8RA59"/>
<gene>
    <name evidence="5" type="ORF">LHYA1_G000088</name>
</gene>
<dbReference type="InterPro" id="IPR007219">
    <property type="entry name" value="XnlR_reg_dom"/>
</dbReference>